<evidence type="ECO:0000313" key="5">
    <source>
        <dbReference type="Proteomes" id="UP000661691"/>
    </source>
</evidence>
<feature type="signal peptide" evidence="2">
    <location>
        <begin position="1"/>
        <end position="21"/>
    </location>
</feature>
<accession>A0A926NCM7</accession>
<dbReference type="PANTHER" id="PTHR31157:SF1">
    <property type="entry name" value="SCP DOMAIN-CONTAINING PROTEIN"/>
    <property type="match status" value="1"/>
</dbReference>
<evidence type="ECO:0000259" key="3">
    <source>
        <dbReference type="Pfam" id="PF00188"/>
    </source>
</evidence>
<dbReference type="RefSeq" id="WP_191142235.1">
    <property type="nucleotide sequence ID" value="NZ_JACXAH010000015.1"/>
</dbReference>
<dbReference type="CDD" id="cd05379">
    <property type="entry name" value="CAP_bacterial"/>
    <property type="match status" value="1"/>
</dbReference>
<keyword evidence="2" id="KW-0732">Signal</keyword>
<organism evidence="4 5">
    <name type="scientific">Polycladospora coralii</name>
    <dbReference type="NCBI Taxonomy" id="2771432"/>
    <lineage>
        <taxon>Bacteria</taxon>
        <taxon>Bacillati</taxon>
        <taxon>Bacillota</taxon>
        <taxon>Bacilli</taxon>
        <taxon>Bacillales</taxon>
        <taxon>Thermoactinomycetaceae</taxon>
        <taxon>Polycladospora</taxon>
    </lineage>
</organism>
<feature type="chain" id="PRO_5039193025" description="SCP domain-containing protein" evidence="2">
    <location>
        <begin position="22"/>
        <end position="245"/>
    </location>
</feature>
<dbReference type="PROSITE" id="PS51257">
    <property type="entry name" value="PROKAR_LIPOPROTEIN"/>
    <property type="match status" value="1"/>
</dbReference>
<feature type="region of interest" description="Disordered" evidence="1">
    <location>
        <begin position="34"/>
        <end position="110"/>
    </location>
</feature>
<keyword evidence="5" id="KW-1185">Reference proteome</keyword>
<sequence length="245" mass="27398">MENKNLVLYSLFALIVLSACSNLSSSTVTQNETLEAEVGEEQQPIEQSPEIVTIASEEIPEKESKDLEKTEKEAPKQEPVALEKASSKQEEELDLSKKEHSESKSEISKSQQYAESVLQIINIERDKVDLPPLKLSELLTKTARAKAEDMRDQNYYGHGSPVYGSLRDMLNTFGVPGVAAETNKIRQATPEAVTKGWINKPNGKGIYNKKWEYIGIGYAEGGSKGHYWTFMFISHDTWDGVTPKK</sequence>
<feature type="compositionally biased region" description="Low complexity" evidence="1">
    <location>
        <begin position="41"/>
        <end position="51"/>
    </location>
</feature>
<dbReference type="Gene3D" id="3.40.33.10">
    <property type="entry name" value="CAP"/>
    <property type="match status" value="1"/>
</dbReference>
<dbReference type="SUPFAM" id="SSF55797">
    <property type="entry name" value="PR-1-like"/>
    <property type="match status" value="1"/>
</dbReference>
<comment type="caution">
    <text evidence="4">The sequence shown here is derived from an EMBL/GenBank/DDBJ whole genome shotgun (WGS) entry which is preliminary data.</text>
</comment>
<evidence type="ECO:0000313" key="4">
    <source>
        <dbReference type="EMBL" id="MBD1372935.1"/>
    </source>
</evidence>
<dbReference type="Proteomes" id="UP000661691">
    <property type="component" value="Unassembled WGS sequence"/>
</dbReference>
<dbReference type="AlphaFoldDB" id="A0A926NCM7"/>
<feature type="domain" description="SCP" evidence="3">
    <location>
        <begin position="119"/>
        <end position="232"/>
    </location>
</feature>
<name>A0A926NCM7_9BACL</name>
<proteinExistence type="predicted"/>
<protein>
    <recommendedName>
        <fullName evidence="3">SCP domain-containing protein</fullName>
    </recommendedName>
</protein>
<dbReference type="InterPro" id="IPR035940">
    <property type="entry name" value="CAP_sf"/>
</dbReference>
<feature type="compositionally biased region" description="Basic and acidic residues" evidence="1">
    <location>
        <begin position="59"/>
        <end position="76"/>
    </location>
</feature>
<dbReference type="EMBL" id="JACXAH010000015">
    <property type="protein sequence ID" value="MBD1372935.1"/>
    <property type="molecule type" value="Genomic_DNA"/>
</dbReference>
<reference evidence="4" key="1">
    <citation type="submission" date="2020-09" db="EMBL/GenBank/DDBJ databases">
        <title>A novel bacterium of genus Hazenella, isolated from South China Sea.</title>
        <authorList>
            <person name="Huang H."/>
            <person name="Mo K."/>
            <person name="Hu Y."/>
        </authorList>
    </citation>
    <scope>NUCLEOTIDE SEQUENCE</scope>
    <source>
        <strain evidence="4">IB182357</strain>
    </source>
</reference>
<dbReference type="Pfam" id="PF00188">
    <property type="entry name" value="CAP"/>
    <property type="match status" value="1"/>
</dbReference>
<dbReference type="PANTHER" id="PTHR31157">
    <property type="entry name" value="SCP DOMAIN-CONTAINING PROTEIN"/>
    <property type="match status" value="1"/>
</dbReference>
<dbReference type="InterPro" id="IPR014044">
    <property type="entry name" value="CAP_dom"/>
</dbReference>
<evidence type="ECO:0000256" key="2">
    <source>
        <dbReference type="SAM" id="SignalP"/>
    </source>
</evidence>
<evidence type="ECO:0000256" key="1">
    <source>
        <dbReference type="SAM" id="MobiDB-lite"/>
    </source>
</evidence>
<gene>
    <name evidence="4" type="ORF">IC620_11260</name>
</gene>
<feature type="compositionally biased region" description="Basic and acidic residues" evidence="1">
    <location>
        <begin position="85"/>
        <end position="107"/>
    </location>
</feature>